<sequence>MKKNDVIAIIIIILFIILAAVSFGIWKLVAMAKNHMSVTEYQWQGALIKYLKKAQHTPNLTSQSASPRALINSSSIPNALLYALLFKPPRCQRERSISPCQVLLIKLLSSVSTILHQKEARSVSRYQQYPYARFNSDTNQLDAIDKTSPEYHERVRKVVKVLEELYLEVFEGYQTRKNDIILQLEHEDQLRWNRFILSPAMYMLIDKTKIRGLEAFEEIEKSVFRYPSFLCTEAWGQQRYLATIKELIETGQRELARLEGSDSFIHLRTI</sequence>
<keyword evidence="1" id="KW-0812">Transmembrane</keyword>
<keyword evidence="3" id="KW-1185">Reference proteome</keyword>
<dbReference type="OrthoDB" id="5038898at2759"/>
<protein>
    <submittedName>
        <fullName evidence="2">Uncharacterized protein</fullName>
    </submittedName>
</protein>
<evidence type="ECO:0000313" key="3">
    <source>
        <dbReference type="Proteomes" id="UP000730481"/>
    </source>
</evidence>
<organism evidence="2 3">
    <name type="scientific">Fusarium beomiforme</name>
    <dbReference type="NCBI Taxonomy" id="44412"/>
    <lineage>
        <taxon>Eukaryota</taxon>
        <taxon>Fungi</taxon>
        <taxon>Dikarya</taxon>
        <taxon>Ascomycota</taxon>
        <taxon>Pezizomycotina</taxon>
        <taxon>Sordariomycetes</taxon>
        <taxon>Hypocreomycetidae</taxon>
        <taxon>Hypocreales</taxon>
        <taxon>Nectriaceae</taxon>
        <taxon>Fusarium</taxon>
        <taxon>Fusarium burgessii species complex</taxon>
    </lineage>
</organism>
<proteinExistence type="predicted"/>
<reference evidence="2" key="2">
    <citation type="submission" date="2020-02" db="EMBL/GenBank/DDBJ databases">
        <title>Identification and distribution of gene clusters putatively required for synthesis of sphingolipid metabolism inhibitors in phylogenetically diverse species of the filamentous fungus Fusarium.</title>
        <authorList>
            <person name="Kim H.-S."/>
            <person name="Busman M."/>
            <person name="Brown D.W."/>
            <person name="Divon H."/>
            <person name="Uhlig S."/>
            <person name="Proctor R.H."/>
        </authorList>
    </citation>
    <scope>NUCLEOTIDE SEQUENCE</scope>
    <source>
        <strain evidence="2">NRRL 25174</strain>
    </source>
</reference>
<feature type="transmembrane region" description="Helical" evidence="1">
    <location>
        <begin position="6"/>
        <end position="26"/>
    </location>
</feature>
<reference evidence="2" key="1">
    <citation type="journal article" date="2017" name="Mycologia">
        <title>Fusarium algeriense, sp. nov., a novel toxigenic crown rot pathogen of durum wheat from Algeria is nested in the Fusarium burgessii species complex.</title>
        <authorList>
            <person name="Laraba I."/>
            <person name="Keddad A."/>
            <person name="Boureghda H."/>
            <person name="Abdallah N."/>
            <person name="Vaughan M.M."/>
            <person name="Proctor R.H."/>
            <person name="Busman M."/>
            <person name="O'Donnell K."/>
        </authorList>
    </citation>
    <scope>NUCLEOTIDE SEQUENCE</scope>
    <source>
        <strain evidence="2">NRRL 25174</strain>
    </source>
</reference>
<dbReference type="EMBL" id="PVQB02000019">
    <property type="protein sequence ID" value="KAF4345708.1"/>
    <property type="molecule type" value="Genomic_DNA"/>
</dbReference>
<keyword evidence="1" id="KW-1133">Transmembrane helix</keyword>
<dbReference type="Proteomes" id="UP000730481">
    <property type="component" value="Unassembled WGS sequence"/>
</dbReference>
<name>A0A9P5AVD8_9HYPO</name>
<evidence type="ECO:0000313" key="2">
    <source>
        <dbReference type="EMBL" id="KAF4345708.1"/>
    </source>
</evidence>
<keyword evidence="1" id="KW-0472">Membrane</keyword>
<gene>
    <name evidence="2" type="ORF">FBEOM_366</name>
</gene>
<comment type="caution">
    <text evidence="2">The sequence shown here is derived from an EMBL/GenBank/DDBJ whole genome shotgun (WGS) entry which is preliminary data.</text>
</comment>
<accession>A0A9P5AVD8</accession>
<dbReference type="AlphaFoldDB" id="A0A9P5AVD8"/>
<evidence type="ECO:0000256" key="1">
    <source>
        <dbReference type="SAM" id="Phobius"/>
    </source>
</evidence>